<evidence type="ECO:0000256" key="1">
    <source>
        <dbReference type="SAM" id="Phobius"/>
    </source>
</evidence>
<feature type="transmembrane region" description="Helical" evidence="1">
    <location>
        <begin position="74"/>
        <end position="98"/>
    </location>
</feature>
<keyword evidence="3" id="KW-1185">Reference proteome</keyword>
<keyword evidence="1" id="KW-0812">Transmembrane</keyword>
<accession>F8B5Z8</accession>
<feature type="transmembrane region" description="Helical" evidence="1">
    <location>
        <begin position="150"/>
        <end position="173"/>
    </location>
</feature>
<dbReference type="STRING" id="656024.FsymDg_3867"/>
<dbReference type="HOGENOM" id="CLU_036785_2_0_11"/>
<feature type="transmembrane region" description="Helical" evidence="1">
    <location>
        <begin position="231"/>
        <end position="252"/>
    </location>
</feature>
<keyword evidence="1" id="KW-0472">Membrane</keyword>
<feature type="transmembrane region" description="Helical" evidence="1">
    <location>
        <begin position="338"/>
        <end position="361"/>
    </location>
</feature>
<reference evidence="2 3" key="1">
    <citation type="submission" date="2011-05" db="EMBL/GenBank/DDBJ databases">
        <title>Complete sequence of chromosome of Frankia symbiont of Datisca glomerata.</title>
        <authorList>
            <consortium name="US DOE Joint Genome Institute"/>
            <person name="Lucas S."/>
            <person name="Han J."/>
            <person name="Lapidus A."/>
            <person name="Cheng J.-F."/>
            <person name="Goodwin L."/>
            <person name="Pitluck S."/>
            <person name="Peters L."/>
            <person name="Mikhailova N."/>
            <person name="Chertkov O."/>
            <person name="Teshima H."/>
            <person name="Han C."/>
            <person name="Tapia R."/>
            <person name="Land M."/>
            <person name="Hauser L."/>
            <person name="Kyrpides N."/>
            <person name="Ivanova N."/>
            <person name="Pagani I."/>
            <person name="Berry A."/>
            <person name="Pawlowski K."/>
            <person name="Persson T."/>
            <person name="Vanden Heuvel B."/>
            <person name="Benson D."/>
            <person name="Woyke T."/>
        </authorList>
    </citation>
    <scope>NUCLEOTIDE SEQUENCE [LARGE SCALE GENOMIC DNA]</scope>
    <source>
        <strain evidence="3">4085684</strain>
    </source>
</reference>
<gene>
    <name evidence="2" type="ordered locus">FsymDg_3867</name>
</gene>
<dbReference type="AlphaFoldDB" id="F8B5Z8"/>
<protein>
    <submittedName>
        <fullName evidence="2">Putative exporter of polyketide antibiotics-like protein</fullName>
    </submittedName>
</protein>
<evidence type="ECO:0000313" key="2">
    <source>
        <dbReference type="EMBL" id="AEH11144.1"/>
    </source>
</evidence>
<feature type="transmembrane region" description="Helical" evidence="1">
    <location>
        <begin position="119"/>
        <end position="138"/>
    </location>
</feature>
<feature type="transmembrane region" description="Helical" evidence="1">
    <location>
        <begin position="12"/>
        <end position="29"/>
    </location>
</feature>
<keyword evidence="1" id="KW-1133">Transmembrane helix</keyword>
<name>F8B5Z8_9ACTN</name>
<organism evidence="2 3">
    <name type="scientific">Candidatus Protofrankia datiscae</name>
    <dbReference type="NCBI Taxonomy" id="2716812"/>
    <lineage>
        <taxon>Bacteria</taxon>
        <taxon>Bacillati</taxon>
        <taxon>Actinomycetota</taxon>
        <taxon>Actinomycetes</taxon>
        <taxon>Frankiales</taxon>
        <taxon>Frankiaceae</taxon>
        <taxon>Protofrankia</taxon>
    </lineage>
</organism>
<dbReference type="Proteomes" id="UP000001549">
    <property type="component" value="Chromosome"/>
</dbReference>
<feature type="transmembrane region" description="Helical" evidence="1">
    <location>
        <begin position="382"/>
        <end position="409"/>
    </location>
</feature>
<dbReference type="eggNOG" id="COG3559">
    <property type="taxonomic scope" value="Bacteria"/>
</dbReference>
<feature type="transmembrane region" description="Helical" evidence="1">
    <location>
        <begin position="429"/>
        <end position="446"/>
    </location>
</feature>
<dbReference type="EMBL" id="CP002801">
    <property type="protein sequence ID" value="AEH11144.1"/>
    <property type="molecule type" value="Genomic_DNA"/>
</dbReference>
<feature type="transmembrane region" description="Helical" evidence="1">
    <location>
        <begin position="453"/>
        <end position="477"/>
    </location>
</feature>
<feature type="transmembrane region" description="Helical" evidence="1">
    <location>
        <begin position="290"/>
        <end position="311"/>
    </location>
</feature>
<proteinExistence type="predicted"/>
<dbReference type="KEGG" id="fsy:FsymDg_3867"/>
<feature type="transmembrane region" description="Helical" evidence="1">
    <location>
        <begin position="497"/>
        <end position="518"/>
    </location>
</feature>
<evidence type="ECO:0000313" key="3">
    <source>
        <dbReference type="Proteomes" id="UP000001549"/>
    </source>
</evidence>
<feature type="transmembrane region" description="Helical" evidence="1">
    <location>
        <begin position="185"/>
        <end position="211"/>
    </location>
</feature>
<sequence>MVPLAGRALRDARTRTVVFAYLFAVYSYVQPVGYRHTYPETADRLAFARGFADNTGLRLLYGQPHQIQTIAGYAAWRVGGVLAIAAAVFGLLAAVRATRAEEDSGRTDHLLAGPVSRRVLYTAAYTAIAAGVGALWLAEFAGLVVTGLPVAGSACLATAAASVAVTCAGIGALAGQLAASRRAALALGGAVTGVLLLLRVLADTVAGLGWLRWLTPLGWAEQLRPLTGARPLVLLLPVVVTGVLLAVATRLVRGRDIGAGLLPSRDSADPWLHLLRSTTSQALRGQGGVLAAWLGTVAIFMFVLGTVSHSISSADVPQNVQREIAKLGSGSILTPTGYLAFLFLFVTLAVSLFACVQIGVLRQDEAQHLETLLAQPLSRGGWLAGRFVLAGVAATAIALTAGLAAWAGAAASGVRVALPSLLEAGANTLPTAGLFLGLGALGYALVPRAASGIAYGLVAVTFLWQLVGSLLSPPRWLLDLTPFAHVGLVPAQPFRPVAAAVMVGIGLLAGLGALASFLRRDLTTT</sequence>